<organism evidence="3 4">
    <name type="scientific">Tuber magnatum</name>
    <name type="common">white Piedmont truffle</name>
    <dbReference type="NCBI Taxonomy" id="42249"/>
    <lineage>
        <taxon>Eukaryota</taxon>
        <taxon>Fungi</taxon>
        <taxon>Dikarya</taxon>
        <taxon>Ascomycota</taxon>
        <taxon>Pezizomycotina</taxon>
        <taxon>Pezizomycetes</taxon>
        <taxon>Pezizales</taxon>
        <taxon>Tuberaceae</taxon>
        <taxon>Tuber</taxon>
    </lineage>
</organism>
<evidence type="ECO:0000256" key="2">
    <source>
        <dbReference type="SAM" id="SignalP"/>
    </source>
</evidence>
<protein>
    <submittedName>
        <fullName evidence="3">Uncharacterized protein</fullName>
    </submittedName>
</protein>
<feature type="compositionally biased region" description="Gly residues" evidence="1">
    <location>
        <begin position="429"/>
        <end position="468"/>
    </location>
</feature>
<comment type="caution">
    <text evidence="3">The sequence shown here is derived from an EMBL/GenBank/DDBJ whole genome shotgun (WGS) entry which is preliminary data.</text>
</comment>
<proteinExistence type="predicted"/>
<keyword evidence="4" id="KW-1185">Reference proteome</keyword>
<dbReference type="STRING" id="42249.A0A317SJA3"/>
<feature type="chain" id="PRO_5016318371" evidence="2">
    <location>
        <begin position="23"/>
        <end position="626"/>
    </location>
</feature>
<reference evidence="3 4" key="1">
    <citation type="submission" date="2018-03" db="EMBL/GenBank/DDBJ databases">
        <title>Genomes of Pezizomycetes fungi and the evolution of truffles.</title>
        <authorList>
            <person name="Murat C."/>
            <person name="Payen T."/>
            <person name="Noel B."/>
            <person name="Kuo A."/>
            <person name="Martin F.M."/>
        </authorList>
    </citation>
    <scope>NUCLEOTIDE SEQUENCE [LARGE SCALE GENOMIC DNA]</scope>
    <source>
        <strain evidence="3">091103-1</strain>
    </source>
</reference>
<feature type="compositionally biased region" description="Gly residues" evidence="1">
    <location>
        <begin position="518"/>
        <end position="546"/>
    </location>
</feature>
<evidence type="ECO:0000313" key="3">
    <source>
        <dbReference type="EMBL" id="PWW74515.1"/>
    </source>
</evidence>
<keyword evidence="2" id="KW-0732">Signal</keyword>
<feature type="region of interest" description="Disordered" evidence="1">
    <location>
        <begin position="353"/>
        <end position="548"/>
    </location>
</feature>
<dbReference type="Proteomes" id="UP000246991">
    <property type="component" value="Unassembled WGS sequence"/>
</dbReference>
<evidence type="ECO:0000256" key="1">
    <source>
        <dbReference type="SAM" id="MobiDB-lite"/>
    </source>
</evidence>
<dbReference type="EMBL" id="PYWC01000060">
    <property type="protein sequence ID" value="PWW74515.1"/>
    <property type="molecule type" value="Genomic_DNA"/>
</dbReference>
<feature type="compositionally biased region" description="Gly residues" evidence="1">
    <location>
        <begin position="385"/>
        <end position="394"/>
    </location>
</feature>
<feature type="compositionally biased region" description="Low complexity" evidence="1">
    <location>
        <begin position="494"/>
        <end position="504"/>
    </location>
</feature>
<feature type="compositionally biased region" description="Low complexity" evidence="1">
    <location>
        <begin position="395"/>
        <end position="418"/>
    </location>
</feature>
<feature type="compositionally biased region" description="Gly residues" evidence="1">
    <location>
        <begin position="475"/>
        <end position="493"/>
    </location>
</feature>
<dbReference type="OrthoDB" id="10678267at2759"/>
<sequence>MRSATLCALCAASSVCARAVWGDDYSLAGRAENTDTIADAIYSATHSATDITSEGFELAVERIENTIDDIEMAADEIDTLLAIDIEPSAGVTAAVDPVEDVLGSASTAVSIDNATAGPTSGTDPIASETIIVTSTDEPTGVNVRIVDDIEAVNANDPRNAADAIYAASRAAAAPGGAPANAIGAAGNLTMVVEGAGAATNDSGMAVSANEGTDVIMADDLEIALPNDPDTVTIGRAITTPPTIASDGTNLTTIFKIPLKVTVTTGGVTAPNSTISVGGPSGTNVTAIAPDASRADATTGGGTAVYGTAIVSGPTGIDVTAIPGAETGGAEGGGGAGARGSVVGIGSIKIESTGGVDGTGTRGSITSTGGSGVGDAGTSGSIIGTGVAGSGGGVSRTGSTGTEGIRTGSSGTCDTGSTGARDGATHPGGIRTGGTGADGIGGAGTRGSVTGAGGAETRGTRAGGSGGAGTRSCVTGAGGSETRGTRVGGAGIAGTRGARMGGARSRGARRGGARSRGARAGGARAGGARAGGARTGSSGGTGTGGGATTITTITRTSNAALPTVTTAGFGRFGSGLTGGIPGYCPDRSIFCRCMNSAGACFRAARRGTIPYAQCEAIKASCRMAERR</sequence>
<feature type="signal peptide" evidence="2">
    <location>
        <begin position="1"/>
        <end position="22"/>
    </location>
</feature>
<feature type="compositionally biased region" description="Basic residues" evidence="1">
    <location>
        <begin position="505"/>
        <end position="516"/>
    </location>
</feature>
<gene>
    <name evidence="3" type="ORF">C7212DRAFT_345894</name>
</gene>
<accession>A0A317SJA3</accession>
<evidence type="ECO:0000313" key="4">
    <source>
        <dbReference type="Proteomes" id="UP000246991"/>
    </source>
</evidence>
<name>A0A317SJA3_9PEZI</name>
<dbReference type="AlphaFoldDB" id="A0A317SJA3"/>